<dbReference type="EMBL" id="JAEPRQ010000001">
    <property type="protein sequence ID" value="MBK4215608.1"/>
    <property type="molecule type" value="Genomic_DNA"/>
</dbReference>
<gene>
    <name evidence="1" type="ORF">JJJ17_06695</name>
</gene>
<name>A0A934SJK1_9RHOB</name>
<organism evidence="1 2">
    <name type="scientific">Paracoccus caeni</name>
    <dbReference type="NCBI Taxonomy" id="657651"/>
    <lineage>
        <taxon>Bacteria</taxon>
        <taxon>Pseudomonadati</taxon>
        <taxon>Pseudomonadota</taxon>
        <taxon>Alphaproteobacteria</taxon>
        <taxon>Rhodobacterales</taxon>
        <taxon>Paracoccaceae</taxon>
        <taxon>Paracoccus</taxon>
    </lineage>
</organism>
<dbReference type="AlphaFoldDB" id="A0A934SJK1"/>
<dbReference type="RefSeq" id="WP_200684675.1">
    <property type="nucleotide sequence ID" value="NZ_JAEPRQ010000001.1"/>
</dbReference>
<proteinExistence type="predicted"/>
<evidence type="ECO:0000313" key="1">
    <source>
        <dbReference type="EMBL" id="MBK4215608.1"/>
    </source>
</evidence>
<dbReference type="Proteomes" id="UP000640485">
    <property type="component" value="Unassembled WGS sequence"/>
</dbReference>
<accession>A0A934SJK1</accession>
<comment type="caution">
    <text evidence="1">The sequence shown here is derived from an EMBL/GenBank/DDBJ whole genome shotgun (WGS) entry which is preliminary data.</text>
</comment>
<sequence length="152" mass="16568">MNIPDSGSDPASSMFRGTILDTLIAIDAEAGRAVVRSRTADHVTDEAVDVVDGRYTVSFLHRSVGHLLSYAQPSISVSRDKLLALARAHISEFRAFDLKTAPATGLALGILYVSGRSLHNLAAVDRTELMTGGGSQYGRYRRHFDYLLDMRS</sequence>
<keyword evidence="2" id="KW-1185">Reference proteome</keyword>
<reference evidence="1" key="1">
    <citation type="submission" date="2021-01" db="EMBL/GenBank/DDBJ databases">
        <title>Paracoccus amoyensis sp. nov., isolated from the surface seawater along the coast of Xiamen Island, China.</title>
        <authorList>
            <person name="Lyu L."/>
        </authorList>
    </citation>
    <scope>NUCLEOTIDE SEQUENCE</scope>
    <source>
        <strain evidence="1">MJ17</strain>
    </source>
</reference>
<evidence type="ECO:0000313" key="2">
    <source>
        <dbReference type="Proteomes" id="UP000640485"/>
    </source>
</evidence>
<protein>
    <submittedName>
        <fullName evidence="1">Uncharacterized protein</fullName>
    </submittedName>
</protein>